<feature type="region of interest" description="Disordered" evidence="1">
    <location>
        <begin position="59"/>
        <end position="88"/>
    </location>
</feature>
<proteinExistence type="predicted"/>
<reference evidence="3" key="1">
    <citation type="journal article" date="2017" name="Nature">
        <title>The sunflower genome provides insights into oil metabolism, flowering and Asterid evolution.</title>
        <authorList>
            <person name="Badouin H."/>
            <person name="Gouzy J."/>
            <person name="Grassa C.J."/>
            <person name="Murat F."/>
            <person name="Staton S.E."/>
            <person name="Cottret L."/>
            <person name="Lelandais-Briere C."/>
            <person name="Owens G.L."/>
            <person name="Carrere S."/>
            <person name="Mayjonade B."/>
            <person name="Legrand L."/>
            <person name="Gill N."/>
            <person name="Kane N.C."/>
            <person name="Bowers J.E."/>
            <person name="Hubner S."/>
            <person name="Bellec A."/>
            <person name="Berard A."/>
            <person name="Berges H."/>
            <person name="Blanchet N."/>
            <person name="Boniface M.C."/>
            <person name="Brunel D."/>
            <person name="Catrice O."/>
            <person name="Chaidir N."/>
            <person name="Claudel C."/>
            <person name="Donnadieu C."/>
            <person name="Faraut T."/>
            <person name="Fievet G."/>
            <person name="Helmstetter N."/>
            <person name="King M."/>
            <person name="Knapp S.J."/>
            <person name="Lai Z."/>
            <person name="Le Paslier M.C."/>
            <person name="Lippi Y."/>
            <person name="Lorenzon L."/>
            <person name="Mandel J.R."/>
            <person name="Marage G."/>
            <person name="Marchand G."/>
            <person name="Marquand E."/>
            <person name="Bret-Mestries E."/>
            <person name="Morien E."/>
            <person name="Nambeesan S."/>
            <person name="Nguyen T."/>
            <person name="Pegot-Espagnet P."/>
            <person name="Pouilly N."/>
            <person name="Raftis F."/>
            <person name="Sallet E."/>
            <person name="Schiex T."/>
            <person name="Thomas J."/>
            <person name="Vandecasteele C."/>
            <person name="Vares D."/>
            <person name="Vear F."/>
            <person name="Vautrin S."/>
            <person name="Crespi M."/>
            <person name="Mangin B."/>
            <person name="Burke J.M."/>
            <person name="Salse J."/>
            <person name="Munos S."/>
            <person name="Vincourt P."/>
            <person name="Rieseberg L.H."/>
            <person name="Langlade N.B."/>
        </authorList>
    </citation>
    <scope>NUCLEOTIDE SEQUENCE</scope>
    <source>
        <tissue evidence="3">Leaves</tissue>
    </source>
</reference>
<dbReference type="InterPro" id="IPR038975">
    <property type="entry name" value="THNL"/>
</dbReference>
<feature type="signal peptide" evidence="2">
    <location>
        <begin position="1"/>
        <end position="16"/>
    </location>
</feature>
<evidence type="ECO:0000256" key="1">
    <source>
        <dbReference type="SAM" id="MobiDB-lite"/>
    </source>
</evidence>
<dbReference type="Gramene" id="mRNA:HanXRQr2_Chr03g0120291">
    <property type="protein sequence ID" value="mRNA:HanXRQr2_Chr03g0120291"/>
    <property type="gene ID" value="HanXRQr2_Chr03g0120291"/>
</dbReference>
<evidence type="ECO:0000313" key="4">
    <source>
        <dbReference type="Proteomes" id="UP000215914"/>
    </source>
</evidence>
<accession>A0A9K3JHE6</accession>
<feature type="compositionally biased region" description="Low complexity" evidence="1">
    <location>
        <begin position="59"/>
        <end position="84"/>
    </location>
</feature>
<reference evidence="3" key="2">
    <citation type="submission" date="2020-06" db="EMBL/GenBank/DDBJ databases">
        <title>Helianthus annuus Genome sequencing and assembly Release 2.</title>
        <authorList>
            <person name="Gouzy J."/>
            <person name="Langlade N."/>
            <person name="Munos S."/>
        </authorList>
    </citation>
    <scope>NUCLEOTIDE SEQUENCE</scope>
    <source>
        <tissue evidence="3">Leaves</tissue>
    </source>
</reference>
<dbReference type="AlphaFoldDB" id="A0A9K3JHE6"/>
<keyword evidence="2" id="KW-0732">Signal</keyword>
<comment type="caution">
    <text evidence="3">The sequence shown here is derived from an EMBL/GenBank/DDBJ whole genome shotgun (WGS) entry which is preliminary data.</text>
</comment>
<dbReference type="Proteomes" id="UP000215914">
    <property type="component" value="Unassembled WGS sequence"/>
</dbReference>
<feature type="chain" id="PRO_5039910983" evidence="2">
    <location>
        <begin position="17"/>
        <end position="149"/>
    </location>
</feature>
<evidence type="ECO:0000313" key="3">
    <source>
        <dbReference type="EMBL" id="KAF5815189.1"/>
    </source>
</evidence>
<protein>
    <submittedName>
        <fullName evidence="3">Thionin-like protein</fullName>
    </submittedName>
</protein>
<dbReference type="PANTHER" id="PTHR36312">
    <property type="entry name" value="THIONIN-LIKE PROTEIN 1"/>
    <property type="match status" value="1"/>
</dbReference>
<evidence type="ECO:0000256" key="2">
    <source>
        <dbReference type="SAM" id="SignalP"/>
    </source>
</evidence>
<name>A0A9K3JHE6_HELAN</name>
<sequence length="149" mass="16004">MGVWVVFMLLVQGGSAGLYTCWGGCLNECFLLSSKQIGQRFPCYVNCLARCFYAPPGSGAPPGSDTTPPSTHSPAPASSPSDSSLEADTEAYADSVVDTTSEIHESNTNKRNYCIMECSLQTCALHNLGENEFKSCMVGCIRKCKDLNI</sequence>
<organism evidence="3 4">
    <name type="scientific">Helianthus annuus</name>
    <name type="common">Common sunflower</name>
    <dbReference type="NCBI Taxonomy" id="4232"/>
    <lineage>
        <taxon>Eukaryota</taxon>
        <taxon>Viridiplantae</taxon>
        <taxon>Streptophyta</taxon>
        <taxon>Embryophyta</taxon>
        <taxon>Tracheophyta</taxon>
        <taxon>Spermatophyta</taxon>
        <taxon>Magnoliopsida</taxon>
        <taxon>eudicotyledons</taxon>
        <taxon>Gunneridae</taxon>
        <taxon>Pentapetalae</taxon>
        <taxon>asterids</taxon>
        <taxon>campanulids</taxon>
        <taxon>Asterales</taxon>
        <taxon>Asteraceae</taxon>
        <taxon>Asteroideae</taxon>
        <taxon>Heliantheae alliance</taxon>
        <taxon>Heliantheae</taxon>
        <taxon>Helianthus</taxon>
    </lineage>
</organism>
<gene>
    <name evidence="3" type="ORF">HanXRQr2_Chr03g0120291</name>
</gene>
<dbReference type="PANTHER" id="PTHR36312:SF2">
    <property type="entry name" value="THIONIN-LIKE PROTEIN"/>
    <property type="match status" value="1"/>
</dbReference>
<dbReference type="EMBL" id="MNCJ02000318">
    <property type="protein sequence ID" value="KAF5815189.1"/>
    <property type="molecule type" value="Genomic_DNA"/>
</dbReference>
<keyword evidence="4" id="KW-1185">Reference proteome</keyword>